<accession>A0A5K8A518</accession>
<dbReference type="InterPro" id="IPR036291">
    <property type="entry name" value="NAD(P)-bd_dom_sf"/>
</dbReference>
<sequence length="322" mass="36847">MNNNEILITGAAGFIGSALVERLSSTYRMICLDQCKPPLKNENSVWESIDITNMEAISLLFKIYTPDIVIHCAGIAHQKVGSVDKTAYMHVNSEATKKIASLAAVNNNLHFIFLSTISVYGETDLIQPVCEDSKYNPSSDYALSKLDAEYRLIDLYEKGLIHKLTILRLSPVYDKNFRLNLERRIFGPKKIFYVMFGNGQQTMSALAKPNILDFIEYTLQIRDDDRSLDIINMSDDCPYSFYDIIQVFKKNKIYSYKPVIPMPLSMVWLLTRLAGIFFRKQKLWFHSCYSKVANSLVFDNTRMLQTGFKHKHNLSSVLSNNS</sequence>
<dbReference type="Gene3D" id="3.40.50.720">
    <property type="entry name" value="NAD(P)-binding Rossmann-like Domain"/>
    <property type="match status" value="1"/>
</dbReference>
<evidence type="ECO:0000259" key="2">
    <source>
        <dbReference type="Pfam" id="PF01370"/>
    </source>
</evidence>
<dbReference type="SUPFAM" id="SSF51735">
    <property type="entry name" value="NAD(P)-binding Rossmann-fold domains"/>
    <property type="match status" value="1"/>
</dbReference>
<organism evidence="3 4">
    <name type="scientific">Desulfosarcina ovata subsp. ovata</name>
    <dbReference type="NCBI Taxonomy" id="2752305"/>
    <lineage>
        <taxon>Bacteria</taxon>
        <taxon>Pseudomonadati</taxon>
        <taxon>Thermodesulfobacteriota</taxon>
        <taxon>Desulfobacteria</taxon>
        <taxon>Desulfobacterales</taxon>
        <taxon>Desulfosarcinaceae</taxon>
        <taxon>Desulfosarcina</taxon>
    </lineage>
</organism>
<evidence type="ECO:0000256" key="1">
    <source>
        <dbReference type="ARBA" id="ARBA00007637"/>
    </source>
</evidence>
<dbReference type="InterPro" id="IPR001509">
    <property type="entry name" value="Epimerase_deHydtase"/>
</dbReference>
<dbReference type="RefSeq" id="WP_155309068.1">
    <property type="nucleotide sequence ID" value="NZ_AP021879.1"/>
</dbReference>
<dbReference type="Pfam" id="PF01370">
    <property type="entry name" value="Epimerase"/>
    <property type="match status" value="1"/>
</dbReference>
<evidence type="ECO:0000313" key="4">
    <source>
        <dbReference type="Proteomes" id="UP000422108"/>
    </source>
</evidence>
<gene>
    <name evidence="3" type="ORF">DSCOOX_08220</name>
</gene>
<name>A0A5K8A518_9BACT</name>
<dbReference type="EMBL" id="AP021879">
    <property type="protein sequence ID" value="BBO87642.1"/>
    <property type="molecule type" value="Genomic_DNA"/>
</dbReference>
<comment type="similarity">
    <text evidence="1">Belongs to the NAD(P)-dependent epimerase/dehydratase family.</text>
</comment>
<dbReference type="AlphaFoldDB" id="A0A5K8A518"/>
<evidence type="ECO:0000313" key="3">
    <source>
        <dbReference type="EMBL" id="BBO87642.1"/>
    </source>
</evidence>
<reference evidence="3 4" key="1">
    <citation type="submission" date="2019-11" db="EMBL/GenBank/DDBJ databases">
        <title>Comparative genomics of hydrocarbon-degrading Desulfosarcina strains.</title>
        <authorList>
            <person name="Watanabe M."/>
            <person name="Kojima H."/>
            <person name="Fukui M."/>
        </authorList>
    </citation>
    <scope>NUCLEOTIDE SEQUENCE [LARGE SCALE GENOMIC DNA]</scope>
    <source>
        <strain evidence="4">oXyS1</strain>
    </source>
</reference>
<protein>
    <submittedName>
        <fullName evidence="3">NAD dependent epimerase/dehydratase</fullName>
    </submittedName>
</protein>
<keyword evidence="4" id="KW-1185">Reference proteome</keyword>
<feature type="domain" description="NAD-dependent epimerase/dehydratase" evidence="2">
    <location>
        <begin position="6"/>
        <end position="176"/>
    </location>
</feature>
<dbReference type="Proteomes" id="UP000422108">
    <property type="component" value="Chromosome"/>
</dbReference>
<proteinExistence type="inferred from homology"/>
<dbReference type="PANTHER" id="PTHR43000">
    <property type="entry name" value="DTDP-D-GLUCOSE 4,6-DEHYDRATASE-RELATED"/>
    <property type="match status" value="1"/>
</dbReference>